<dbReference type="Proteomes" id="UP000275408">
    <property type="component" value="Unassembled WGS sequence"/>
</dbReference>
<gene>
    <name evidence="2" type="ORF">pdam_00015562</name>
</gene>
<proteinExistence type="predicted"/>
<dbReference type="InterPro" id="IPR036264">
    <property type="entry name" value="Bact_exopeptidase_dim_dom"/>
</dbReference>
<sequence length="341" mass="37285">MADELAEILKEKAKQAIGVHSSDLNDLSKGIWKNPQLNFKETYAHELLTKFLAEHGLKIALDSVNQKPKVKIVLLGTPAEEGGGGKILMINNGCFKDLDFCMMVHPADIDELKPPCLAIEQVKVTYHGHSSHAAASPWKGVNALDAAVIAYTSISALRQQMKPKWSVHGVITEGGVKPNIIPDRAQIQYYIRAPTDKELDVLKEKVINCFESAATATGCTVSIEWDPKRYSSLDTNDTLADLYQANVMTLGVAFNPPKKELSGSTDMGNVSQIIPSIHVMYGIGSDAVNHSHAFTSAAITEIAHERTLIASKAMAMTAIDVLCNSEFMQKIKKDFDRTHSL</sequence>
<dbReference type="FunFam" id="3.30.70.360:FF:000004">
    <property type="entry name" value="Peptidase M20 domain-containing protein 2"/>
    <property type="match status" value="1"/>
</dbReference>
<protein>
    <recommendedName>
        <fullName evidence="1">Peptidase M20 dimerisation domain-containing protein</fullName>
    </recommendedName>
</protein>
<dbReference type="Gene3D" id="3.30.70.360">
    <property type="match status" value="1"/>
</dbReference>
<dbReference type="PANTHER" id="PTHR30575">
    <property type="entry name" value="PEPTIDASE M20"/>
    <property type="match status" value="1"/>
</dbReference>
<dbReference type="EMBL" id="RCHS01001512">
    <property type="protein sequence ID" value="RMX53119.1"/>
    <property type="molecule type" value="Genomic_DNA"/>
</dbReference>
<dbReference type="InterPro" id="IPR052030">
    <property type="entry name" value="Peptidase_M20/M20A_hydrolases"/>
</dbReference>
<dbReference type="OrthoDB" id="6119954at2759"/>
<dbReference type="Pfam" id="PF01546">
    <property type="entry name" value="Peptidase_M20"/>
    <property type="match status" value="1"/>
</dbReference>
<dbReference type="Gene3D" id="3.40.630.10">
    <property type="entry name" value="Zn peptidases"/>
    <property type="match status" value="2"/>
</dbReference>
<dbReference type="PANTHER" id="PTHR30575:SF0">
    <property type="entry name" value="XAA-ARG DIPEPTIDASE"/>
    <property type="match status" value="1"/>
</dbReference>
<dbReference type="InterPro" id="IPR002933">
    <property type="entry name" value="Peptidase_M20"/>
</dbReference>
<evidence type="ECO:0000313" key="3">
    <source>
        <dbReference type="Proteomes" id="UP000275408"/>
    </source>
</evidence>
<accession>A0A3M6UHS5</accession>
<dbReference type="GO" id="GO:0016805">
    <property type="term" value="F:dipeptidase activity"/>
    <property type="evidence" value="ECO:0007669"/>
    <property type="project" value="InterPro"/>
</dbReference>
<evidence type="ECO:0000259" key="1">
    <source>
        <dbReference type="Pfam" id="PF07687"/>
    </source>
</evidence>
<keyword evidence="3" id="KW-1185">Reference proteome</keyword>
<dbReference type="InterPro" id="IPR011650">
    <property type="entry name" value="Peptidase_M20_dimer"/>
</dbReference>
<evidence type="ECO:0000313" key="2">
    <source>
        <dbReference type="EMBL" id="RMX53119.1"/>
    </source>
</evidence>
<feature type="domain" description="Peptidase M20 dimerisation" evidence="1">
    <location>
        <begin position="122"/>
        <end position="213"/>
    </location>
</feature>
<comment type="caution">
    <text evidence="2">The sequence shown here is derived from an EMBL/GenBank/DDBJ whole genome shotgun (WGS) entry which is preliminary data.</text>
</comment>
<dbReference type="InterPro" id="IPR017144">
    <property type="entry name" value="Xaa-Arg_dipeptidase"/>
</dbReference>
<dbReference type="PIRSF" id="PIRSF037226">
    <property type="entry name" value="Amidohydrolase_ACY1L2_prd"/>
    <property type="match status" value="1"/>
</dbReference>
<dbReference type="Pfam" id="PF07687">
    <property type="entry name" value="M20_dimer"/>
    <property type="match status" value="1"/>
</dbReference>
<dbReference type="SUPFAM" id="SSF53187">
    <property type="entry name" value="Zn-dependent exopeptidases"/>
    <property type="match status" value="1"/>
</dbReference>
<organism evidence="2 3">
    <name type="scientific">Pocillopora damicornis</name>
    <name type="common">Cauliflower coral</name>
    <name type="synonym">Millepora damicornis</name>
    <dbReference type="NCBI Taxonomy" id="46731"/>
    <lineage>
        <taxon>Eukaryota</taxon>
        <taxon>Metazoa</taxon>
        <taxon>Cnidaria</taxon>
        <taxon>Anthozoa</taxon>
        <taxon>Hexacorallia</taxon>
        <taxon>Scleractinia</taxon>
        <taxon>Astrocoeniina</taxon>
        <taxon>Pocilloporidae</taxon>
        <taxon>Pocillopora</taxon>
    </lineage>
</organism>
<reference evidence="2 3" key="1">
    <citation type="journal article" date="2018" name="Sci. Rep.">
        <title>Comparative analysis of the Pocillopora damicornis genome highlights role of immune system in coral evolution.</title>
        <authorList>
            <person name="Cunning R."/>
            <person name="Bay R.A."/>
            <person name="Gillette P."/>
            <person name="Baker A.C."/>
            <person name="Traylor-Knowles N."/>
        </authorList>
    </citation>
    <scope>NUCLEOTIDE SEQUENCE [LARGE SCALE GENOMIC DNA]</scope>
    <source>
        <strain evidence="2">RSMAS</strain>
        <tissue evidence="2">Whole animal</tissue>
    </source>
</reference>
<dbReference type="SUPFAM" id="SSF55031">
    <property type="entry name" value="Bacterial exopeptidase dimerisation domain"/>
    <property type="match status" value="1"/>
</dbReference>
<name>A0A3M6UHS5_POCDA</name>
<dbReference type="AlphaFoldDB" id="A0A3M6UHS5"/>
<dbReference type="CDD" id="cd05672">
    <property type="entry name" value="M20_ACY1L2-like"/>
    <property type="match status" value="1"/>
</dbReference>